<dbReference type="GO" id="GO:0046513">
    <property type="term" value="P:ceramide biosynthetic process"/>
    <property type="evidence" value="ECO:0007669"/>
    <property type="project" value="TreeGrafter"/>
</dbReference>
<organism evidence="4 5">
    <name type="scientific">Scyliorhinus torazame</name>
    <name type="common">Cloudy catshark</name>
    <name type="synonym">Catulus torazame</name>
    <dbReference type="NCBI Taxonomy" id="75743"/>
    <lineage>
        <taxon>Eukaryota</taxon>
        <taxon>Metazoa</taxon>
        <taxon>Chordata</taxon>
        <taxon>Craniata</taxon>
        <taxon>Vertebrata</taxon>
        <taxon>Chondrichthyes</taxon>
        <taxon>Elasmobranchii</taxon>
        <taxon>Galeomorphii</taxon>
        <taxon>Galeoidea</taxon>
        <taxon>Carcharhiniformes</taxon>
        <taxon>Scyliorhinidae</taxon>
        <taxon>Scyliorhinus</taxon>
    </lineage>
</organism>
<dbReference type="Gene3D" id="3.60.21.10">
    <property type="match status" value="1"/>
</dbReference>
<feature type="non-terminal residue" evidence="4">
    <location>
        <position position="1"/>
    </location>
</feature>
<protein>
    <recommendedName>
        <fullName evidence="3">Sphingomyelin phosphodiesterase C-terminal domain-containing protein</fullName>
    </recommendedName>
</protein>
<dbReference type="STRING" id="75743.A0A401Q708"/>
<dbReference type="GO" id="GO:0005764">
    <property type="term" value="C:lysosome"/>
    <property type="evidence" value="ECO:0007669"/>
    <property type="project" value="TreeGrafter"/>
</dbReference>
<feature type="non-terminal residue" evidence="4">
    <location>
        <position position="205"/>
    </location>
</feature>
<keyword evidence="1" id="KW-0378">Hydrolase</keyword>
<feature type="domain" description="Sphingomyelin phosphodiesterase C-terminal" evidence="3">
    <location>
        <begin position="115"/>
        <end position="198"/>
    </location>
</feature>
<dbReference type="Pfam" id="PF19272">
    <property type="entry name" value="ASMase_C"/>
    <property type="match status" value="1"/>
</dbReference>
<dbReference type="InterPro" id="IPR045473">
    <property type="entry name" value="ASM_C"/>
</dbReference>
<dbReference type="PANTHER" id="PTHR10340">
    <property type="entry name" value="SPHINGOMYELIN PHOSPHODIESTERASE"/>
    <property type="match status" value="1"/>
</dbReference>
<dbReference type="OMA" id="EAYGMET"/>
<dbReference type="GO" id="GO:0006685">
    <property type="term" value="P:sphingomyelin catabolic process"/>
    <property type="evidence" value="ECO:0007669"/>
    <property type="project" value="TreeGrafter"/>
</dbReference>
<name>A0A401Q708_SCYTO</name>
<evidence type="ECO:0000256" key="1">
    <source>
        <dbReference type="ARBA" id="ARBA00022801"/>
    </source>
</evidence>
<dbReference type="SUPFAM" id="SSF56300">
    <property type="entry name" value="Metallo-dependent phosphatases"/>
    <property type="match status" value="1"/>
</dbReference>
<dbReference type="FunFam" id="3.60.21.10:FF:000090">
    <property type="entry name" value="Sphingomyelin phosphodiesterase"/>
    <property type="match status" value="1"/>
</dbReference>
<dbReference type="EMBL" id="BFAA01021324">
    <property type="protein sequence ID" value="GCB81143.1"/>
    <property type="molecule type" value="Genomic_DNA"/>
</dbReference>
<proteinExistence type="predicted"/>
<keyword evidence="2" id="KW-0325">Glycoprotein</keyword>
<dbReference type="GO" id="GO:0061750">
    <property type="term" value="F:acid sphingomyelin phosphodiesterase activity"/>
    <property type="evidence" value="ECO:0007669"/>
    <property type="project" value="TreeGrafter"/>
</dbReference>
<dbReference type="Proteomes" id="UP000288216">
    <property type="component" value="Unassembled WGS sequence"/>
</dbReference>
<sequence>RAGFYSVKVQPRLQLVSLNMNFCSRENFWLLINSTDPGGQLEWLIQILQNAENNGDKVHIIGHIPPGVCMKVWSWNYYRIVNRYEGTIAAQFFGHTHVDEFEVFYDEETLTRAVSVAFIAPSVTTYIDLNPGFRIYHIDGDYPQSSHLVLDHETYILNLTEANETLNPKWVRLYGLREAYGMETVSPVDMDNLISRFLRDDRLFQ</sequence>
<dbReference type="GO" id="GO:0005615">
    <property type="term" value="C:extracellular space"/>
    <property type="evidence" value="ECO:0007669"/>
    <property type="project" value="TreeGrafter"/>
</dbReference>
<evidence type="ECO:0000259" key="3">
    <source>
        <dbReference type="Pfam" id="PF19272"/>
    </source>
</evidence>
<dbReference type="PANTHER" id="PTHR10340:SF34">
    <property type="entry name" value="SPHINGOMYELIN PHOSPHODIESTERASE"/>
    <property type="match status" value="1"/>
</dbReference>
<gene>
    <name evidence="4" type="ORF">scyTo_0022126</name>
</gene>
<dbReference type="OrthoDB" id="282973at2759"/>
<reference evidence="4 5" key="1">
    <citation type="journal article" date="2018" name="Nat. Ecol. Evol.">
        <title>Shark genomes provide insights into elasmobranch evolution and the origin of vertebrates.</title>
        <authorList>
            <person name="Hara Y"/>
            <person name="Yamaguchi K"/>
            <person name="Onimaru K"/>
            <person name="Kadota M"/>
            <person name="Koyanagi M"/>
            <person name="Keeley SD"/>
            <person name="Tatsumi K"/>
            <person name="Tanaka K"/>
            <person name="Motone F"/>
            <person name="Kageyama Y"/>
            <person name="Nozu R"/>
            <person name="Adachi N"/>
            <person name="Nishimura O"/>
            <person name="Nakagawa R"/>
            <person name="Tanegashima C"/>
            <person name="Kiyatake I"/>
            <person name="Matsumoto R"/>
            <person name="Murakumo K"/>
            <person name="Nishida K"/>
            <person name="Terakita A"/>
            <person name="Kuratani S"/>
            <person name="Sato K"/>
            <person name="Hyodo S Kuraku.S."/>
        </authorList>
    </citation>
    <scope>NUCLEOTIDE SEQUENCE [LARGE SCALE GENOMIC DNA]</scope>
</reference>
<dbReference type="AlphaFoldDB" id="A0A401Q708"/>
<comment type="caution">
    <text evidence="4">The sequence shown here is derived from an EMBL/GenBank/DDBJ whole genome shotgun (WGS) entry which is preliminary data.</text>
</comment>
<accession>A0A401Q708</accession>
<evidence type="ECO:0000256" key="2">
    <source>
        <dbReference type="ARBA" id="ARBA00023180"/>
    </source>
</evidence>
<evidence type="ECO:0000313" key="4">
    <source>
        <dbReference type="EMBL" id="GCB81143.1"/>
    </source>
</evidence>
<dbReference type="InterPro" id="IPR029052">
    <property type="entry name" value="Metallo-depent_PP-like"/>
</dbReference>
<dbReference type="GO" id="GO:0016020">
    <property type="term" value="C:membrane"/>
    <property type="evidence" value="ECO:0007669"/>
    <property type="project" value="GOC"/>
</dbReference>
<keyword evidence="5" id="KW-1185">Reference proteome</keyword>
<evidence type="ECO:0000313" key="5">
    <source>
        <dbReference type="Proteomes" id="UP000288216"/>
    </source>
</evidence>